<organism evidence="1 2">
    <name type="scientific">Pseudoalteromonas piratica</name>
    <dbReference type="NCBI Taxonomy" id="1348114"/>
    <lineage>
        <taxon>Bacteria</taxon>
        <taxon>Pseudomonadati</taxon>
        <taxon>Pseudomonadota</taxon>
        <taxon>Gammaproteobacteria</taxon>
        <taxon>Alteromonadales</taxon>
        <taxon>Pseudoalteromonadaceae</taxon>
        <taxon>Pseudoalteromonas</taxon>
    </lineage>
</organism>
<dbReference type="HOGENOM" id="CLU_2331605_0_0_6"/>
<evidence type="ECO:0000313" key="2">
    <source>
        <dbReference type="Proteomes" id="UP000030341"/>
    </source>
</evidence>
<proteinExistence type="predicted"/>
<protein>
    <submittedName>
        <fullName evidence="1">Uncharacterized protein</fullName>
    </submittedName>
</protein>
<evidence type="ECO:0000313" key="1">
    <source>
        <dbReference type="EMBL" id="AIY67594.1"/>
    </source>
</evidence>
<accession>A0A0A7ELV6</accession>
<sequence>MLIKKAARRFEAALKSYENDSVSIDVDVINHDELTIKCFLYSGLHYCVMVQFDEDFCLNALNIEHSNQGVHIPSETQKQQFSACLSRVIKEGMHYAKC</sequence>
<dbReference type="EMBL" id="CP009889">
    <property type="protein sequence ID" value="AIY67594.1"/>
    <property type="molecule type" value="Genomic_DNA"/>
</dbReference>
<dbReference type="RefSeq" id="WP_040136724.1">
    <property type="nucleotide sequence ID" value="NZ_CP009889.1"/>
</dbReference>
<gene>
    <name evidence="1" type="ORF">OM33_21615</name>
</gene>
<reference evidence="1 2" key="1">
    <citation type="submission" date="2014-11" db="EMBL/GenBank/DDBJ databases">
        <title>Complete Genome Sequence of Pseudoalteromonas sp. Strain OCN003 Isolated from Kaneohe Bay, Oahu, Hawaii.</title>
        <authorList>
            <person name="Beurmann S."/>
            <person name="Videau P."/>
            <person name="Ushijima B."/>
            <person name="Smith A.M."/>
            <person name="Aeby G.S."/>
            <person name="Callahan S.M."/>
            <person name="Belcaid M."/>
        </authorList>
    </citation>
    <scope>NUCLEOTIDE SEQUENCE [LARGE SCALE GENOMIC DNA]</scope>
    <source>
        <strain evidence="1 2">OCN003</strain>
    </source>
</reference>
<dbReference type="KEGG" id="pseo:OM33_21615"/>
<name>A0A0A7ELV6_9GAMM</name>
<dbReference type="AlphaFoldDB" id="A0A0A7ELV6"/>
<dbReference type="STRING" id="1348114.OM33_21615"/>
<dbReference type="Proteomes" id="UP000030341">
    <property type="component" value="Chromosome 2"/>
</dbReference>
<keyword evidence="2" id="KW-1185">Reference proteome</keyword>